<comment type="subcellular location">
    <subcellularLocation>
        <location evidence="1">Cell envelope</location>
    </subcellularLocation>
</comment>
<evidence type="ECO:0008006" key="7">
    <source>
        <dbReference type="Google" id="ProtNLM"/>
    </source>
</evidence>
<dbReference type="Gene3D" id="3.80.10.10">
    <property type="entry name" value="Ribonuclease Inhibitor"/>
    <property type="match status" value="2"/>
</dbReference>
<keyword evidence="2 4" id="KW-0732">Signal</keyword>
<dbReference type="AlphaFoldDB" id="A0A1M6JNT8"/>
<dbReference type="PANTHER" id="PTHR31018:SF3">
    <property type="entry name" value="RECEPTOR PROTEIN-TYROSINE KINASE"/>
    <property type="match status" value="1"/>
</dbReference>
<evidence type="ECO:0000256" key="3">
    <source>
        <dbReference type="ARBA" id="ARBA00023180"/>
    </source>
</evidence>
<keyword evidence="6" id="KW-1185">Reference proteome</keyword>
<dbReference type="SUPFAM" id="SSF52058">
    <property type="entry name" value="L domain-like"/>
    <property type="match status" value="2"/>
</dbReference>
<name>A0A1M6JNT8_9FLAO</name>
<dbReference type="Proteomes" id="UP000184432">
    <property type="component" value="Unassembled WGS sequence"/>
</dbReference>
<dbReference type="STRING" id="570521.SAMN04488508_109165"/>
<dbReference type="InterPro" id="IPR051648">
    <property type="entry name" value="CWI-Assembly_Regulator"/>
</dbReference>
<keyword evidence="3" id="KW-0325">Glycoprotein</keyword>
<feature type="signal peptide" evidence="4">
    <location>
        <begin position="1"/>
        <end position="22"/>
    </location>
</feature>
<protein>
    <recommendedName>
        <fullName evidence="7">Receptor L domain-containing protein</fullName>
    </recommendedName>
</protein>
<dbReference type="PANTHER" id="PTHR31018">
    <property type="entry name" value="SPORULATION-SPECIFIC PROTEIN-RELATED"/>
    <property type="match status" value="1"/>
</dbReference>
<dbReference type="PROSITE" id="PS51257">
    <property type="entry name" value="PROKAR_LIPOPROTEIN"/>
    <property type="match status" value="1"/>
</dbReference>
<proteinExistence type="predicted"/>
<dbReference type="GO" id="GO:0030313">
    <property type="term" value="C:cell envelope"/>
    <property type="evidence" value="ECO:0007669"/>
    <property type="project" value="UniProtKB-SubCell"/>
</dbReference>
<evidence type="ECO:0000256" key="4">
    <source>
        <dbReference type="SAM" id="SignalP"/>
    </source>
</evidence>
<feature type="chain" id="PRO_5009918753" description="Receptor L domain-containing protein" evidence="4">
    <location>
        <begin position="23"/>
        <end position="618"/>
    </location>
</feature>
<accession>A0A1M6JNT8</accession>
<dbReference type="InterPro" id="IPR032675">
    <property type="entry name" value="LRR_dom_sf"/>
</dbReference>
<dbReference type="OrthoDB" id="1156369at2"/>
<gene>
    <name evidence="5" type="ORF">SAMN04488508_109165</name>
</gene>
<evidence type="ECO:0000256" key="1">
    <source>
        <dbReference type="ARBA" id="ARBA00004196"/>
    </source>
</evidence>
<evidence type="ECO:0000313" key="6">
    <source>
        <dbReference type="Proteomes" id="UP000184432"/>
    </source>
</evidence>
<sequence>MKRIIYKFFIITLAMLSFSCSDGENGIDGTNGEDGIDGIDGFDVGLEYVVFAGDITNEEAAEIAQQNFGKNTHSILVINTTNLTVLDLTEVSNLIKLEVTGNKSLQSLSLPNLESIIEDVSVENNETLTTINFENLLTVPSIIFENNAVLNTINLNNLINSNRLELDENELLETLSLPALKEIGSLRLRPSKNLTTLDLPNLEVLRSLSISDTKLSEINLPSVETLNFLTIQENEDLQTVTIPLLANTQEDGAGITIRSNIALRTVSLGSINKFGRLRIENNENLTLFEANSIQEITNTFSLRNNTNLTSLSFPGLLRILSLDINESNLTEINFDVLQEATRVQIRENENLSTISLPSLTFTEGIQISENNALTNIRFDGLQNTDASITISANENLNTISFASLATLNGNLGIISNNSLENIRFPQLTLLGVSDIRTVLTISNNSMLNNMDFSNLTTLNSGVTITGNGAITSLAFPSLTTVTGFNTSTDIRINSNHSLTNIDFQNLEMITNIRRIVITEELLTDVNFMNLASFSELNIDSNSLITSLDLSSVQDFSSMRLGNSGRLSTTTIDRIFARLVNVTPALTGKSITARGEASTQALEHAQTLRDNGNNVSLSN</sequence>
<dbReference type="RefSeq" id="WP_139242061.1">
    <property type="nucleotide sequence ID" value="NZ_FQYP01000009.1"/>
</dbReference>
<organism evidence="5 6">
    <name type="scientific">Aquimarina spongiae</name>
    <dbReference type="NCBI Taxonomy" id="570521"/>
    <lineage>
        <taxon>Bacteria</taxon>
        <taxon>Pseudomonadati</taxon>
        <taxon>Bacteroidota</taxon>
        <taxon>Flavobacteriia</taxon>
        <taxon>Flavobacteriales</taxon>
        <taxon>Flavobacteriaceae</taxon>
        <taxon>Aquimarina</taxon>
    </lineage>
</organism>
<dbReference type="EMBL" id="FQYP01000009">
    <property type="protein sequence ID" value="SHJ48367.1"/>
    <property type="molecule type" value="Genomic_DNA"/>
</dbReference>
<reference evidence="6" key="1">
    <citation type="submission" date="2016-11" db="EMBL/GenBank/DDBJ databases">
        <authorList>
            <person name="Varghese N."/>
            <person name="Submissions S."/>
        </authorList>
    </citation>
    <scope>NUCLEOTIDE SEQUENCE [LARGE SCALE GENOMIC DNA]</scope>
    <source>
        <strain evidence="6">DSM 22623</strain>
    </source>
</reference>
<evidence type="ECO:0000256" key="2">
    <source>
        <dbReference type="ARBA" id="ARBA00022729"/>
    </source>
</evidence>
<evidence type="ECO:0000313" key="5">
    <source>
        <dbReference type="EMBL" id="SHJ48367.1"/>
    </source>
</evidence>